<protein>
    <recommendedName>
        <fullName evidence="1">rRNA N-glycosylase</fullName>
        <ecNumber evidence="1">3.2.2.22</ecNumber>
    </recommendedName>
</protein>
<dbReference type="GO" id="GO:0090729">
    <property type="term" value="F:toxin activity"/>
    <property type="evidence" value="ECO:0007669"/>
    <property type="project" value="UniProtKB-KW"/>
</dbReference>
<organism evidence="3 4">
    <name type="scientific">Striga asiatica</name>
    <name type="common">Asiatic witchweed</name>
    <name type="synonym">Buchnera asiatica</name>
    <dbReference type="NCBI Taxonomy" id="4170"/>
    <lineage>
        <taxon>Eukaryota</taxon>
        <taxon>Viridiplantae</taxon>
        <taxon>Streptophyta</taxon>
        <taxon>Embryophyta</taxon>
        <taxon>Tracheophyta</taxon>
        <taxon>Spermatophyta</taxon>
        <taxon>Magnoliopsida</taxon>
        <taxon>eudicotyledons</taxon>
        <taxon>Gunneridae</taxon>
        <taxon>Pentapetalae</taxon>
        <taxon>asterids</taxon>
        <taxon>lamiids</taxon>
        <taxon>Lamiales</taxon>
        <taxon>Orobanchaceae</taxon>
        <taxon>Buchnereae</taxon>
        <taxon>Striga</taxon>
    </lineage>
</organism>
<comment type="caution">
    <text evidence="3">The sequence shown here is derived from an EMBL/GenBank/DDBJ whole genome shotgun (WGS) entry which is preliminary data.</text>
</comment>
<gene>
    <name evidence="3" type="ORF">STAS_35017</name>
</gene>
<evidence type="ECO:0000313" key="3">
    <source>
        <dbReference type="EMBL" id="GER57221.1"/>
    </source>
</evidence>
<dbReference type="EMBL" id="BKCP01013181">
    <property type="protein sequence ID" value="GER57221.1"/>
    <property type="molecule type" value="Genomic_DNA"/>
</dbReference>
<dbReference type="AlphaFoldDB" id="A0A5A7RJ59"/>
<dbReference type="Gene3D" id="3.40.420.10">
    <property type="entry name" value="Ricin (A subunit), domain 1"/>
    <property type="match status" value="1"/>
</dbReference>
<dbReference type="InterPro" id="IPR036041">
    <property type="entry name" value="Ribosome-inact_prot_sf"/>
</dbReference>
<dbReference type="Pfam" id="PF00161">
    <property type="entry name" value="RIP"/>
    <property type="match status" value="1"/>
</dbReference>
<keyword evidence="1" id="KW-0378">Hydrolase</keyword>
<feature type="region of interest" description="Disordered" evidence="2">
    <location>
        <begin position="301"/>
        <end position="324"/>
    </location>
</feature>
<dbReference type="GO" id="GO:0017148">
    <property type="term" value="P:negative regulation of translation"/>
    <property type="evidence" value="ECO:0007669"/>
    <property type="project" value="UniProtKB-KW"/>
</dbReference>
<feature type="compositionally biased region" description="Basic residues" evidence="2">
    <location>
        <begin position="312"/>
        <end position="324"/>
    </location>
</feature>
<dbReference type="GO" id="GO:0030598">
    <property type="term" value="F:rRNA N-glycosylase activity"/>
    <property type="evidence" value="ECO:0007669"/>
    <property type="project" value="UniProtKB-EC"/>
</dbReference>
<dbReference type="InterPro" id="IPR001574">
    <property type="entry name" value="Ribosome_inactivat_prot"/>
</dbReference>
<proteinExistence type="inferred from homology"/>
<dbReference type="SUPFAM" id="SSF56371">
    <property type="entry name" value="Ribosome inactivating proteins (RIP)"/>
    <property type="match status" value="1"/>
</dbReference>
<name>A0A5A7RJ59_STRAF</name>
<sequence>MTNQFTNFYLLNTADYLGDAYVDHIKSFRRALGAESTVCQQRGSPEKIPMVNAQLGMTGQPFFRMRLIHGELSVDLVIKHADLYVIGVNKIIQVENKEGEVENEEKLLLLREGCSPIFLKLDRKCTASLVVCGKQGRTNIVEVNGATFIDHSSRDYGSLRQIGREDAYLGAQTLSDCIEVFSAVPLKELDKDRKMRKKVAYSFYRILFILPEAMRFNPIMDFVAKTTLEDEKEVPGWILELVNKWSDLSKIARKYEGAVDDDEVIEELERCLINEIVLEGNTIRLQTMGQLRRVLGMLTYESDDGPPDLKKGKSPQKKKNKSKG</sequence>
<keyword evidence="1" id="KW-0611">Plant defense</keyword>
<dbReference type="InterPro" id="IPR016138">
    <property type="entry name" value="Ribosome_inactivat_prot_sub1"/>
</dbReference>
<evidence type="ECO:0000256" key="1">
    <source>
        <dbReference type="RuleBase" id="RU004915"/>
    </source>
</evidence>
<keyword evidence="1" id="KW-0800">Toxin</keyword>
<accession>A0A5A7RJ59</accession>
<dbReference type="GO" id="GO:0006952">
    <property type="term" value="P:defense response"/>
    <property type="evidence" value="ECO:0007669"/>
    <property type="project" value="UniProtKB-KW"/>
</dbReference>
<comment type="similarity">
    <text evidence="1">Belongs to the ribosome-inactivating protein family.</text>
</comment>
<evidence type="ECO:0000256" key="2">
    <source>
        <dbReference type="SAM" id="MobiDB-lite"/>
    </source>
</evidence>
<keyword evidence="4" id="KW-1185">Reference proteome</keyword>
<reference evidence="4" key="1">
    <citation type="journal article" date="2019" name="Curr. Biol.">
        <title>Genome Sequence of Striga asiatica Provides Insight into the Evolution of Plant Parasitism.</title>
        <authorList>
            <person name="Yoshida S."/>
            <person name="Kim S."/>
            <person name="Wafula E.K."/>
            <person name="Tanskanen J."/>
            <person name="Kim Y.M."/>
            <person name="Honaas L."/>
            <person name="Yang Z."/>
            <person name="Spallek T."/>
            <person name="Conn C.E."/>
            <person name="Ichihashi Y."/>
            <person name="Cheong K."/>
            <person name="Cui S."/>
            <person name="Der J.P."/>
            <person name="Gundlach H."/>
            <person name="Jiao Y."/>
            <person name="Hori C."/>
            <person name="Ishida J.K."/>
            <person name="Kasahara H."/>
            <person name="Kiba T."/>
            <person name="Kim M.S."/>
            <person name="Koo N."/>
            <person name="Laohavisit A."/>
            <person name="Lee Y.H."/>
            <person name="Lumba S."/>
            <person name="McCourt P."/>
            <person name="Mortimer J.C."/>
            <person name="Mutuku J.M."/>
            <person name="Nomura T."/>
            <person name="Sasaki-Sekimoto Y."/>
            <person name="Seto Y."/>
            <person name="Wang Y."/>
            <person name="Wakatake T."/>
            <person name="Sakakibara H."/>
            <person name="Demura T."/>
            <person name="Yamaguchi S."/>
            <person name="Yoneyama K."/>
            <person name="Manabe R.I."/>
            <person name="Nelson D.C."/>
            <person name="Schulman A.H."/>
            <person name="Timko M.P."/>
            <person name="dePamphilis C.W."/>
            <person name="Choi D."/>
            <person name="Shirasu K."/>
        </authorList>
    </citation>
    <scope>NUCLEOTIDE SEQUENCE [LARGE SCALE GENOMIC DNA]</scope>
    <source>
        <strain evidence="4">cv. UVA1</strain>
    </source>
</reference>
<keyword evidence="1" id="KW-0652">Protein synthesis inhibitor</keyword>
<comment type="catalytic activity">
    <reaction evidence="1">
        <text>Endohydrolysis of the N-glycosidic bond at one specific adenosine on the 28S rRNA.</text>
        <dbReference type="EC" id="3.2.2.22"/>
    </reaction>
</comment>
<evidence type="ECO:0000313" key="4">
    <source>
        <dbReference type="Proteomes" id="UP000325081"/>
    </source>
</evidence>
<dbReference type="EC" id="3.2.2.22" evidence="1"/>
<dbReference type="Proteomes" id="UP000325081">
    <property type="component" value="Unassembled WGS sequence"/>
</dbReference>